<gene>
    <name evidence="10" type="primary">LOC107264726</name>
</gene>
<keyword evidence="7" id="KW-0521">NADP</keyword>
<dbReference type="NCBIfam" id="TIGR01500">
    <property type="entry name" value="sepiapter_red"/>
    <property type="match status" value="1"/>
</dbReference>
<evidence type="ECO:0000313" key="9">
    <source>
        <dbReference type="Proteomes" id="UP000694920"/>
    </source>
</evidence>
<accession>A0AAJ7RBD0</accession>
<name>A0AAJ7RBD0_CEPCN</name>
<dbReference type="PANTHER" id="PTHR44085:SF2">
    <property type="entry name" value="SEPIAPTERIN REDUCTASE"/>
    <property type="match status" value="1"/>
</dbReference>
<dbReference type="CDD" id="cd05367">
    <property type="entry name" value="SPR-like_SDR_c"/>
    <property type="match status" value="1"/>
</dbReference>
<dbReference type="RefSeq" id="XP_024937763.1">
    <property type="nucleotide sequence ID" value="XM_025081995.1"/>
</dbReference>
<dbReference type="Pfam" id="PF00106">
    <property type="entry name" value="adh_short"/>
    <property type="match status" value="1"/>
</dbReference>
<dbReference type="Proteomes" id="UP000694920">
    <property type="component" value="Unplaced"/>
</dbReference>
<evidence type="ECO:0000256" key="8">
    <source>
        <dbReference type="ARBA" id="ARBA00023002"/>
    </source>
</evidence>
<keyword evidence="6" id="KW-0963">Cytoplasm</keyword>
<dbReference type="InterPro" id="IPR051721">
    <property type="entry name" value="Biopterin_syn/organic_redct"/>
</dbReference>
<dbReference type="InterPro" id="IPR006393">
    <property type="entry name" value="Sepiapterin_red"/>
</dbReference>
<dbReference type="SUPFAM" id="SSF51735">
    <property type="entry name" value="NAD(P)-binding Rossmann-fold domains"/>
    <property type="match status" value="1"/>
</dbReference>
<dbReference type="GO" id="GO:0004757">
    <property type="term" value="F:sepiapterin reductase (NADP+) activity"/>
    <property type="evidence" value="ECO:0007669"/>
    <property type="project" value="UniProtKB-EC"/>
</dbReference>
<evidence type="ECO:0000256" key="3">
    <source>
        <dbReference type="ARBA" id="ARBA00011738"/>
    </source>
</evidence>
<evidence type="ECO:0000256" key="4">
    <source>
        <dbReference type="ARBA" id="ARBA00013075"/>
    </source>
</evidence>
<evidence type="ECO:0000256" key="1">
    <source>
        <dbReference type="ARBA" id="ARBA00004496"/>
    </source>
</evidence>
<dbReference type="GO" id="GO:0005737">
    <property type="term" value="C:cytoplasm"/>
    <property type="evidence" value="ECO:0007669"/>
    <property type="project" value="UniProtKB-SubCell"/>
</dbReference>
<reference evidence="10" key="1">
    <citation type="submission" date="2025-08" db="UniProtKB">
        <authorList>
            <consortium name="RefSeq"/>
        </authorList>
    </citation>
    <scope>IDENTIFICATION</scope>
</reference>
<dbReference type="InterPro" id="IPR002347">
    <property type="entry name" value="SDR_fam"/>
</dbReference>
<dbReference type="PRINTS" id="PR00081">
    <property type="entry name" value="GDHRDH"/>
</dbReference>
<protein>
    <recommendedName>
        <fullName evidence="5">Sepiapterin reductase</fullName>
        <ecNumber evidence="4">1.1.1.153</ecNumber>
    </recommendedName>
</protein>
<dbReference type="PANTHER" id="PTHR44085">
    <property type="entry name" value="SEPIAPTERIN REDUCTASE"/>
    <property type="match status" value="1"/>
</dbReference>
<dbReference type="InterPro" id="IPR036291">
    <property type="entry name" value="NAD(P)-bd_dom_sf"/>
</dbReference>
<organism evidence="9 10">
    <name type="scientific">Cephus cinctus</name>
    <name type="common">Wheat stem sawfly</name>
    <dbReference type="NCBI Taxonomy" id="211228"/>
    <lineage>
        <taxon>Eukaryota</taxon>
        <taxon>Metazoa</taxon>
        <taxon>Ecdysozoa</taxon>
        <taxon>Arthropoda</taxon>
        <taxon>Hexapoda</taxon>
        <taxon>Insecta</taxon>
        <taxon>Pterygota</taxon>
        <taxon>Neoptera</taxon>
        <taxon>Endopterygota</taxon>
        <taxon>Hymenoptera</taxon>
        <taxon>Cephoidea</taxon>
        <taxon>Cephidae</taxon>
        <taxon>Cephus</taxon>
    </lineage>
</organism>
<comment type="subcellular location">
    <subcellularLocation>
        <location evidence="1">Cytoplasm</location>
    </subcellularLocation>
</comment>
<dbReference type="Gene3D" id="3.40.50.720">
    <property type="entry name" value="NAD(P)-binding Rossmann-like Domain"/>
    <property type="match status" value="1"/>
</dbReference>
<dbReference type="GeneID" id="107264726"/>
<dbReference type="FunFam" id="3.40.50.720:FF:000259">
    <property type="entry name" value="Sepiapterin reductase"/>
    <property type="match status" value="1"/>
</dbReference>
<evidence type="ECO:0000256" key="7">
    <source>
        <dbReference type="ARBA" id="ARBA00022857"/>
    </source>
</evidence>
<dbReference type="EC" id="1.1.1.153" evidence="4"/>
<evidence type="ECO:0000313" key="10">
    <source>
        <dbReference type="RefSeq" id="XP_024937763.1"/>
    </source>
</evidence>
<keyword evidence="8" id="KW-0560">Oxidoreductase</keyword>
<evidence type="ECO:0000256" key="5">
    <source>
        <dbReference type="ARBA" id="ARBA00019170"/>
    </source>
</evidence>
<evidence type="ECO:0000256" key="6">
    <source>
        <dbReference type="ARBA" id="ARBA00022490"/>
    </source>
</evidence>
<comment type="similarity">
    <text evidence="2">Belongs to the sepiapterin reductase family.</text>
</comment>
<comment type="subunit">
    <text evidence="3">Homodimer.</text>
</comment>
<keyword evidence="9" id="KW-1185">Reference proteome</keyword>
<sequence>MSIEKLSGKVFLLITGASQGIGRQIAETFSTLVGDGSHVLLLARNATGLKETVDKLRTDLKVDYASVDLSIATPQELKIFFLDIIKTSFGKANPADFQLAVIIHNAGSVGDVSKSTIDMTDIDYWRKYYDLNVFSPAILNGVFLELLNEKTNVEKLVINITSLCGIQEMKTLGYYCSGKAAREMFFKVFAAENPQINVLNYSPGPVETDMLRTICREAGDLEIKTSFNEMRDKNGVLSTEQTVNHLVEVLKAKKYKSGAHVDYFDEL</sequence>
<dbReference type="AlphaFoldDB" id="A0AAJ7RBD0"/>
<proteinExistence type="inferred from homology"/>
<evidence type="ECO:0000256" key="2">
    <source>
        <dbReference type="ARBA" id="ARBA00010483"/>
    </source>
</evidence>
<dbReference type="GO" id="GO:0006729">
    <property type="term" value="P:tetrahydrobiopterin biosynthetic process"/>
    <property type="evidence" value="ECO:0007669"/>
    <property type="project" value="InterPro"/>
</dbReference>